<evidence type="ECO:0000256" key="4">
    <source>
        <dbReference type="ARBA" id="ARBA00022691"/>
    </source>
</evidence>
<feature type="binding site" evidence="6">
    <location>
        <position position="82"/>
    </location>
    <ligand>
        <name>S-adenosyl-L-methionine</name>
        <dbReference type="ChEBI" id="CHEBI:59789"/>
    </ligand>
</feature>
<comment type="function">
    <text evidence="6">Methylates the ribose at the nucleotide 34 wobble position in the two leucyl isoacceptors tRNA(Leu)(CmAA) and tRNA(Leu)(cmnm5UmAA). Catalyzes the methyl transfer from S-adenosyl-L-methionine to the 2'-OH of the wobble nucleotide.</text>
</comment>
<evidence type="ECO:0000259" key="7">
    <source>
        <dbReference type="Pfam" id="PF00588"/>
    </source>
</evidence>
<dbReference type="Proteomes" id="UP000610203">
    <property type="component" value="Unassembled WGS sequence"/>
</dbReference>
<dbReference type="SUPFAM" id="SSF75217">
    <property type="entry name" value="alpha/beta knot"/>
    <property type="match status" value="1"/>
</dbReference>
<gene>
    <name evidence="6 8" type="primary">trmL</name>
    <name evidence="8" type="ORF">GCM10016272_18490</name>
</gene>
<keyword evidence="2 6" id="KW-0489">Methyltransferase</keyword>
<evidence type="ECO:0000313" key="8">
    <source>
        <dbReference type="EMBL" id="GHD33827.1"/>
    </source>
</evidence>
<comment type="subcellular location">
    <subcellularLocation>
        <location evidence="6">Cytoplasm</location>
    </subcellularLocation>
</comment>
<dbReference type="InterPro" id="IPR001537">
    <property type="entry name" value="SpoU_MeTrfase"/>
</dbReference>
<dbReference type="PANTHER" id="PTHR42971">
    <property type="entry name" value="TRNA (CYTIDINE(34)-2'-O)-METHYLTRANSFERASE"/>
    <property type="match status" value="1"/>
</dbReference>
<feature type="binding site" evidence="6">
    <location>
        <position position="120"/>
    </location>
    <ligand>
        <name>S-adenosyl-L-methionine</name>
        <dbReference type="ChEBI" id="CHEBI:59789"/>
    </ligand>
</feature>
<comment type="similarity">
    <text evidence="6">Belongs to the class IV-like SAM-binding methyltransferase superfamily. RNA methyltransferase TrmH family. TrmL subfamily.</text>
</comment>
<feature type="domain" description="tRNA/rRNA methyltransferase SpoU type" evidence="7">
    <location>
        <begin position="3"/>
        <end position="162"/>
    </location>
</feature>
<dbReference type="PIRSF" id="PIRSF029256">
    <property type="entry name" value="SpoU_TrmH_prd"/>
    <property type="match status" value="1"/>
</dbReference>
<organism evidence="8 9">
    <name type="scientific">Psychrobacter glaciei</name>
    <dbReference type="NCBI Taxonomy" id="619771"/>
    <lineage>
        <taxon>Bacteria</taxon>
        <taxon>Pseudomonadati</taxon>
        <taxon>Pseudomonadota</taxon>
        <taxon>Gammaproteobacteria</taxon>
        <taxon>Moraxellales</taxon>
        <taxon>Moraxellaceae</taxon>
        <taxon>Psychrobacter</taxon>
    </lineage>
</organism>
<dbReference type="InterPro" id="IPR029026">
    <property type="entry name" value="tRNA_m1G_MTases_N"/>
</dbReference>
<dbReference type="EC" id="2.1.1.207" evidence="6"/>
<comment type="subunit">
    <text evidence="6">Homodimer.</text>
</comment>
<feature type="binding site" evidence="6">
    <location>
        <position position="142"/>
    </location>
    <ligand>
        <name>S-adenosyl-L-methionine</name>
        <dbReference type="ChEBI" id="CHEBI:59789"/>
    </ligand>
</feature>
<evidence type="ECO:0000256" key="6">
    <source>
        <dbReference type="HAMAP-Rule" id="MF_01885"/>
    </source>
</evidence>
<evidence type="ECO:0000256" key="1">
    <source>
        <dbReference type="ARBA" id="ARBA00022490"/>
    </source>
</evidence>
<name>A0ABQ3GRF3_9GAMM</name>
<protein>
    <recommendedName>
        <fullName evidence="6">tRNA (cytidine(34)-2'-O)-methyltransferase</fullName>
        <ecNumber evidence="6">2.1.1.207</ecNumber>
    </recommendedName>
    <alternativeName>
        <fullName evidence="6">tRNA (cytidine/uridine-2'-O-)-methyltransferase TrmL</fullName>
    </alternativeName>
</protein>
<dbReference type="CDD" id="cd18094">
    <property type="entry name" value="SpoU-like_TrmL"/>
    <property type="match status" value="1"/>
</dbReference>
<dbReference type="RefSeq" id="WP_189584961.1">
    <property type="nucleotide sequence ID" value="NZ_BMZR01000003.1"/>
</dbReference>
<keyword evidence="1 6" id="KW-0963">Cytoplasm</keyword>
<reference evidence="9" key="1">
    <citation type="journal article" date="2019" name="Int. J. Syst. Evol. Microbiol.">
        <title>The Global Catalogue of Microorganisms (GCM) 10K type strain sequencing project: providing services to taxonomists for standard genome sequencing and annotation.</title>
        <authorList>
            <consortium name="The Broad Institute Genomics Platform"/>
            <consortium name="The Broad Institute Genome Sequencing Center for Infectious Disease"/>
            <person name="Wu L."/>
            <person name="Ma J."/>
        </authorList>
    </citation>
    <scope>NUCLEOTIDE SEQUENCE [LARGE SCALE GENOMIC DNA]</scope>
    <source>
        <strain evidence="9">KCTC 42280</strain>
    </source>
</reference>
<comment type="catalytic activity">
    <reaction evidence="6">
        <text>cytidine(34) in tRNA + S-adenosyl-L-methionine = 2'-O-methylcytidine(34) in tRNA + S-adenosyl-L-homocysteine + H(+)</text>
        <dbReference type="Rhea" id="RHEA:43084"/>
        <dbReference type="Rhea" id="RHEA-COMP:10331"/>
        <dbReference type="Rhea" id="RHEA-COMP:10332"/>
        <dbReference type="ChEBI" id="CHEBI:15378"/>
        <dbReference type="ChEBI" id="CHEBI:57856"/>
        <dbReference type="ChEBI" id="CHEBI:59789"/>
        <dbReference type="ChEBI" id="CHEBI:74495"/>
        <dbReference type="ChEBI" id="CHEBI:82748"/>
        <dbReference type="EC" id="2.1.1.207"/>
    </reaction>
</comment>
<keyword evidence="3 6" id="KW-0808">Transferase</keyword>
<keyword evidence="5 6" id="KW-0819">tRNA processing</keyword>
<feature type="binding site" evidence="6">
    <location>
        <position position="150"/>
    </location>
    <ligand>
        <name>S-adenosyl-L-methionine</name>
        <dbReference type="ChEBI" id="CHEBI:59789"/>
    </ligand>
</feature>
<dbReference type="HAMAP" id="MF_01885">
    <property type="entry name" value="tRNA_methyltr_TrmL"/>
    <property type="match status" value="1"/>
</dbReference>
<dbReference type="Pfam" id="PF00588">
    <property type="entry name" value="SpoU_methylase"/>
    <property type="match status" value="1"/>
</dbReference>
<keyword evidence="4 6" id="KW-0949">S-adenosyl-L-methionine</keyword>
<evidence type="ECO:0000256" key="2">
    <source>
        <dbReference type="ARBA" id="ARBA00022603"/>
    </source>
</evidence>
<sequence>MTIHIVLVAPKMPSNTGNIIRLCANSGAQLHLVKPLGFELDDKKLRRAGLDYHEYAHLQVHDDWAAARQALIASDCHVITALTTKLSKPFYGYNFSGQVTGDDGEKNALTSPPNIALVFGSETAGLADDIRESIGADHWLRLPMLADSRSLNLSNSVAICLYEIWRQQGFVGDEGRSVGYDTLTVYDPK</sequence>
<evidence type="ECO:0000256" key="5">
    <source>
        <dbReference type="ARBA" id="ARBA00022694"/>
    </source>
</evidence>
<accession>A0ABQ3GRF3</accession>
<evidence type="ECO:0000313" key="9">
    <source>
        <dbReference type="Proteomes" id="UP000610203"/>
    </source>
</evidence>
<dbReference type="PANTHER" id="PTHR42971:SF1">
    <property type="entry name" value="TRNA (CYTIDINE(34)-2'-O)-METHYLTRANSFERASE"/>
    <property type="match status" value="1"/>
</dbReference>
<dbReference type="EMBL" id="BMZR01000003">
    <property type="protein sequence ID" value="GHD33827.1"/>
    <property type="molecule type" value="Genomic_DNA"/>
</dbReference>
<dbReference type="InterPro" id="IPR016914">
    <property type="entry name" value="TrmL"/>
</dbReference>
<proteinExistence type="inferred from homology"/>
<dbReference type="InterPro" id="IPR029028">
    <property type="entry name" value="Alpha/beta_knot_MTases"/>
</dbReference>
<keyword evidence="9" id="KW-1185">Reference proteome</keyword>
<comment type="caution">
    <text evidence="8">The sequence shown here is derived from an EMBL/GenBank/DDBJ whole genome shotgun (WGS) entry which is preliminary data.</text>
</comment>
<comment type="catalytic activity">
    <reaction evidence="6">
        <text>5-carboxymethylaminomethyluridine(34) in tRNA(Leu) + S-adenosyl-L-methionine = 5-carboxymethylaminomethyl-2'-O-methyluridine(34) in tRNA(Leu) + S-adenosyl-L-homocysteine + H(+)</text>
        <dbReference type="Rhea" id="RHEA:43088"/>
        <dbReference type="Rhea" id="RHEA-COMP:10333"/>
        <dbReference type="Rhea" id="RHEA-COMP:10334"/>
        <dbReference type="ChEBI" id="CHEBI:15378"/>
        <dbReference type="ChEBI" id="CHEBI:57856"/>
        <dbReference type="ChEBI" id="CHEBI:59789"/>
        <dbReference type="ChEBI" id="CHEBI:74508"/>
        <dbReference type="ChEBI" id="CHEBI:74511"/>
        <dbReference type="EC" id="2.1.1.207"/>
    </reaction>
</comment>
<dbReference type="Gene3D" id="3.40.1280.10">
    <property type="match status" value="1"/>
</dbReference>
<evidence type="ECO:0000256" key="3">
    <source>
        <dbReference type="ARBA" id="ARBA00022679"/>
    </source>
</evidence>